<evidence type="ECO:0000256" key="1">
    <source>
        <dbReference type="SAM" id="Phobius"/>
    </source>
</evidence>
<keyword evidence="1" id="KW-0472">Membrane</keyword>
<dbReference type="AlphaFoldDB" id="A0AA39JHE2"/>
<sequence length="161" mass="17870">MLFSMVGTTLSYLVLLQLQQAEVLRKDFRVYVGSVTLDRLFEGGSIAFNGLLHTYIADYTSPGSSYSHYSQRLEYVFNVGGAQLTMLPPILAGQEYLILSMITYILVAVLNVIPIISLLPETLRSPAHKLPDLKAGISHAVVILRQPRLTLALFLYVLTPD</sequence>
<feature type="transmembrane region" description="Helical" evidence="1">
    <location>
        <begin position="96"/>
        <end position="119"/>
    </location>
</feature>
<dbReference type="InterPro" id="IPR036259">
    <property type="entry name" value="MFS_trans_sf"/>
</dbReference>
<evidence type="ECO:0000313" key="3">
    <source>
        <dbReference type="EMBL" id="KAK0440548.1"/>
    </source>
</evidence>
<accession>A0AA39JHE2</accession>
<organism evidence="3 4">
    <name type="scientific">Armillaria borealis</name>
    <dbReference type="NCBI Taxonomy" id="47425"/>
    <lineage>
        <taxon>Eukaryota</taxon>
        <taxon>Fungi</taxon>
        <taxon>Dikarya</taxon>
        <taxon>Basidiomycota</taxon>
        <taxon>Agaricomycotina</taxon>
        <taxon>Agaricomycetes</taxon>
        <taxon>Agaricomycetidae</taxon>
        <taxon>Agaricales</taxon>
        <taxon>Marasmiineae</taxon>
        <taxon>Physalacriaceae</taxon>
        <taxon>Armillaria</taxon>
    </lineage>
</organism>
<keyword evidence="4" id="KW-1185">Reference proteome</keyword>
<name>A0AA39JHE2_9AGAR</name>
<evidence type="ECO:0000313" key="4">
    <source>
        <dbReference type="Proteomes" id="UP001175226"/>
    </source>
</evidence>
<protein>
    <submittedName>
        <fullName evidence="3">Uncharacterized protein</fullName>
    </submittedName>
</protein>
<comment type="caution">
    <text evidence="3">The sequence shown here is derived from an EMBL/GenBank/DDBJ whole genome shotgun (WGS) entry which is preliminary data.</text>
</comment>
<feature type="signal peptide" evidence="2">
    <location>
        <begin position="1"/>
        <end position="21"/>
    </location>
</feature>
<feature type="chain" id="PRO_5041422041" evidence="2">
    <location>
        <begin position="22"/>
        <end position="161"/>
    </location>
</feature>
<dbReference type="EMBL" id="JAUEPT010000033">
    <property type="protein sequence ID" value="KAK0440548.1"/>
    <property type="molecule type" value="Genomic_DNA"/>
</dbReference>
<keyword evidence="1" id="KW-0812">Transmembrane</keyword>
<proteinExistence type="predicted"/>
<dbReference type="SUPFAM" id="SSF103473">
    <property type="entry name" value="MFS general substrate transporter"/>
    <property type="match status" value="1"/>
</dbReference>
<dbReference type="Proteomes" id="UP001175226">
    <property type="component" value="Unassembled WGS sequence"/>
</dbReference>
<keyword evidence="2" id="KW-0732">Signal</keyword>
<reference evidence="3" key="1">
    <citation type="submission" date="2023-06" db="EMBL/GenBank/DDBJ databases">
        <authorList>
            <consortium name="Lawrence Berkeley National Laboratory"/>
            <person name="Ahrendt S."/>
            <person name="Sahu N."/>
            <person name="Indic B."/>
            <person name="Wong-Bajracharya J."/>
            <person name="Merenyi Z."/>
            <person name="Ke H.-M."/>
            <person name="Monk M."/>
            <person name="Kocsube S."/>
            <person name="Drula E."/>
            <person name="Lipzen A."/>
            <person name="Balint B."/>
            <person name="Henrissat B."/>
            <person name="Andreopoulos B."/>
            <person name="Martin F.M."/>
            <person name="Harder C.B."/>
            <person name="Rigling D."/>
            <person name="Ford K.L."/>
            <person name="Foster G.D."/>
            <person name="Pangilinan J."/>
            <person name="Papanicolaou A."/>
            <person name="Barry K."/>
            <person name="LaButti K."/>
            <person name="Viragh M."/>
            <person name="Koriabine M."/>
            <person name="Yan M."/>
            <person name="Riley R."/>
            <person name="Champramary S."/>
            <person name="Plett K.L."/>
            <person name="Tsai I.J."/>
            <person name="Slot J."/>
            <person name="Sipos G."/>
            <person name="Plett J."/>
            <person name="Nagy L.G."/>
            <person name="Grigoriev I.V."/>
        </authorList>
    </citation>
    <scope>NUCLEOTIDE SEQUENCE</scope>
    <source>
        <strain evidence="3">FPL87.14</strain>
    </source>
</reference>
<evidence type="ECO:0000256" key="2">
    <source>
        <dbReference type="SAM" id="SignalP"/>
    </source>
</evidence>
<keyword evidence="1" id="KW-1133">Transmembrane helix</keyword>
<gene>
    <name evidence="3" type="ORF">EV421DRAFT_778681</name>
</gene>